<feature type="domain" description="Thiopeptide-type bacteriocin biosynthesis" evidence="1">
    <location>
        <begin position="2"/>
        <end position="272"/>
    </location>
</feature>
<reference evidence="2 3" key="1">
    <citation type="submission" date="2024-06" db="EMBL/GenBank/DDBJ databases">
        <title>Genomic Encyclopedia of Type Strains, Phase IV (KMG-IV): sequencing the most valuable type-strain genomes for metagenomic binning, comparative biology and taxonomic classification.</title>
        <authorList>
            <person name="Goeker M."/>
        </authorList>
    </citation>
    <scope>NUCLEOTIDE SEQUENCE [LARGE SCALE GENOMIC DNA]</scope>
    <source>
        <strain evidence="2 3">DSM 26128</strain>
    </source>
</reference>
<evidence type="ECO:0000259" key="1">
    <source>
        <dbReference type="Pfam" id="PF14028"/>
    </source>
</evidence>
<sequence length="282" mass="33255">MWHSKHIFIHDFGLIERFLCDHLRELTEQIPPDEWFFIRYWQGGPHIRLRYRFAEEERKAAFDRLLENTLKTFEQSHGGHDFRPVDYDPRIVRLEGVDDLGIHPNFSIRDIPYVPELDRYGGEAAMPHSEALFFRSSVTAASIIGSVEWPKRYVAAFDLMQYSFEIAAALGMAESEEAFFSDYRRVWDAFETDERQEAVREALARRMDRNRERAEIPAVYRSYLDELQRLMKQILDHQNTFPPGTVHYLMVSHIHMMNNRLGLSPENERFLSGIFLGRRAAV</sequence>
<organism evidence="2 3">
    <name type="scientific">Bhargavaea ullalensis</name>
    <dbReference type="NCBI Taxonomy" id="1265685"/>
    <lineage>
        <taxon>Bacteria</taxon>
        <taxon>Bacillati</taxon>
        <taxon>Bacillota</taxon>
        <taxon>Bacilli</taxon>
        <taxon>Bacillales</taxon>
        <taxon>Caryophanaceae</taxon>
        <taxon>Bhargavaea</taxon>
    </lineage>
</organism>
<proteinExistence type="predicted"/>
<evidence type="ECO:0000313" key="2">
    <source>
        <dbReference type="EMBL" id="MET3574197.1"/>
    </source>
</evidence>
<comment type="caution">
    <text evidence="2">The sequence shown here is derived from an EMBL/GenBank/DDBJ whole genome shotgun (WGS) entry which is preliminary data.</text>
</comment>
<dbReference type="InterPro" id="IPR023809">
    <property type="entry name" value="Thiopep_bacteriocin_synth_dom"/>
</dbReference>
<gene>
    <name evidence="2" type="ORF">ABID49_000073</name>
</gene>
<dbReference type="EMBL" id="JBEPLW010000001">
    <property type="protein sequence ID" value="MET3574197.1"/>
    <property type="molecule type" value="Genomic_DNA"/>
</dbReference>
<dbReference type="RefSeq" id="WP_354194182.1">
    <property type="nucleotide sequence ID" value="NZ_JBEPLW010000001.1"/>
</dbReference>
<dbReference type="Proteomes" id="UP001549099">
    <property type="component" value="Unassembled WGS sequence"/>
</dbReference>
<keyword evidence="3" id="KW-1185">Reference proteome</keyword>
<name>A0ABV2G7C8_9BACL</name>
<dbReference type="Pfam" id="PF14028">
    <property type="entry name" value="Lant_dehydr_C"/>
    <property type="match status" value="1"/>
</dbReference>
<protein>
    <recommendedName>
        <fullName evidence="1">Thiopeptide-type bacteriocin biosynthesis domain-containing protein</fullName>
    </recommendedName>
</protein>
<dbReference type="NCBIfam" id="TIGR03891">
    <property type="entry name" value="thiopep_ocin"/>
    <property type="match status" value="1"/>
</dbReference>
<accession>A0ABV2G7C8</accession>
<evidence type="ECO:0000313" key="3">
    <source>
        <dbReference type="Proteomes" id="UP001549099"/>
    </source>
</evidence>